<keyword evidence="8" id="KW-1185">Reference proteome</keyword>
<proteinExistence type="inferred from homology"/>
<dbReference type="SUPFAM" id="SSF52540">
    <property type="entry name" value="P-loop containing nucleoside triphosphate hydrolases"/>
    <property type="match status" value="1"/>
</dbReference>
<dbReference type="InterPro" id="IPR001752">
    <property type="entry name" value="Kinesin_motor_dom"/>
</dbReference>
<evidence type="ECO:0000313" key="9">
    <source>
        <dbReference type="WBParaSite" id="GPUH_0001918001-mRNA-1"/>
    </source>
</evidence>
<dbReference type="GO" id="GO:0003777">
    <property type="term" value="F:microtubule motor activity"/>
    <property type="evidence" value="ECO:0007669"/>
    <property type="project" value="InterPro"/>
</dbReference>
<dbReference type="PANTHER" id="PTHR47969:SF28">
    <property type="entry name" value="KINESIN-LIKE PROTEIN KIF21B"/>
    <property type="match status" value="1"/>
</dbReference>
<evidence type="ECO:0000256" key="5">
    <source>
        <dbReference type="PROSITE-ProRule" id="PRU00283"/>
    </source>
</evidence>
<protein>
    <submittedName>
        <fullName evidence="9">Kinesin motor domain-containing protein</fullName>
    </submittedName>
</protein>
<dbReference type="AlphaFoldDB" id="A0A183EDW4"/>
<keyword evidence="2 5" id="KW-0547">Nucleotide-binding</keyword>
<dbReference type="GO" id="GO:0005875">
    <property type="term" value="C:microtubule associated complex"/>
    <property type="evidence" value="ECO:0007669"/>
    <property type="project" value="TreeGrafter"/>
</dbReference>
<dbReference type="WBParaSite" id="GPUH_0001918001-mRNA-1">
    <property type="protein sequence ID" value="GPUH_0001918001-mRNA-1"/>
    <property type="gene ID" value="GPUH_0001918001"/>
</dbReference>
<comment type="similarity">
    <text evidence="5">Belongs to the TRAFAC class myosin-kinesin ATPase superfamily. Kinesin family.</text>
</comment>
<keyword evidence="4" id="KW-0206">Cytoskeleton</keyword>
<evidence type="ECO:0000313" key="7">
    <source>
        <dbReference type="EMBL" id="VDN33258.1"/>
    </source>
</evidence>
<dbReference type="Gene3D" id="3.40.850.10">
    <property type="entry name" value="Kinesin motor domain"/>
    <property type="match status" value="1"/>
</dbReference>
<evidence type="ECO:0000256" key="4">
    <source>
        <dbReference type="ARBA" id="ARBA00023212"/>
    </source>
</evidence>
<evidence type="ECO:0000256" key="3">
    <source>
        <dbReference type="ARBA" id="ARBA00022840"/>
    </source>
</evidence>
<dbReference type="InterPro" id="IPR027640">
    <property type="entry name" value="Kinesin-like_fam"/>
</dbReference>
<dbReference type="PANTHER" id="PTHR47969">
    <property type="entry name" value="CHROMOSOME-ASSOCIATED KINESIN KIF4A-RELATED"/>
    <property type="match status" value="1"/>
</dbReference>
<dbReference type="PROSITE" id="PS50067">
    <property type="entry name" value="KINESIN_MOTOR_2"/>
    <property type="match status" value="1"/>
</dbReference>
<feature type="domain" description="Kinesin motor" evidence="6">
    <location>
        <begin position="1"/>
        <end position="120"/>
    </location>
</feature>
<evidence type="ECO:0000259" key="6">
    <source>
        <dbReference type="PROSITE" id="PS50067"/>
    </source>
</evidence>
<dbReference type="GO" id="GO:0007018">
    <property type="term" value="P:microtubule-based movement"/>
    <property type="evidence" value="ECO:0007669"/>
    <property type="project" value="InterPro"/>
</dbReference>
<dbReference type="GO" id="GO:0008017">
    <property type="term" value="F:microtubule binding"/>
    <property type="evidence" value="ECO:0007669"/>
    <property type="project" value="InterPro"/>
</dbReference>
<comment type="subcellular location">
    <subcellularLocation>
        <location evidence="1">Cytoplasm</location>
        <location evidence="1">Cytoskeleton</location>
    </subcellularLocation>
</comment>
<evidence type="ECO:0000256" key="1">
    <source>
        <dbReference type="ARBA" id="ARBA00004245"/>
    </source>
</evidence>
<dbReference type="EMBL" id="UYRT01088013">
    <property type="protein sequence ID" value="VDN33258.1"/>
    <property type="molecule type" value="Genomic_DNA"/>
</dbReference>
<gene>
    <name evidence="7" type="ORF">GPUH_LOCUS19155</name>
</gene>
<evidence type="ECO:0000313" key="8">
    <source>
        <dbReference type="Proteomes" id="UP000271098"/>
    </source>
</evidence>
<accession>A0A183EDW4</accession>
<keyword evidence="4" id="KW-0963">Cytoplasm</keyword>
<evidence type="ECO:0000256" key="2">
    <source>
        <dbReference type="ARBA" id="ARBA00022741"/>
    </source>
</evidence>
<dbReference type="Pfam" id="PF00225">
    <property type="entry name" value="Kinesin"/>
    <property type="match status" value="1"/>
</dbReference>
<dbReference type="SMART" id="SM00129">
    <property type="entry name" value="KISc"/>
    <property type="match status" value="1"/>
</dbReference>
<dbReference type="Proteomes" id="UP000271098">
    <property type="component" value="Unassembled WGS sequence"/>
</dbReference>
<organism evidence="9">
    <name type="scientific">Gongylonema pulchrum</name>
    <dbReference type="NCBI Taxonomy" id="637853"/>
    <lineage>
        <taxon>Eukaryota</taxon>
        <taxon>Metazoa</taxon>
        <taxon>Ecdysozoa</taxon>
        <taxon>Nematoda</taxon>
        <taxon>Chromadorea</taxon>
        <taxon>Rhabditida</taxon>
        <taxon>Spirurina</taxon>
        <taxon>Spiruromorpha</taxon>
        <taxon>Spiruroidea</taxon>
        <taxon>Gongylonematidae</taxon>
        <taxon>Gongylonema</taxon>
    </lineage>
</organism>
<sequence>MHTVFFLQIIIGDERSFTFDGAFDIGTRQDALYDKCVKNLVEGTFDGFNATVLAYGQTGSGKTYTMGTAFDLMDVMQASEIGIVPRAIEHLFTEMEERKRQAVEQGLIEPCFDIVAQFVE</sequence>
<keyword evidence="5" id="KW-0505">Motor protein</keyword>
<dbReference type="GO" id="GO:0005524">
    <property type="term" value="F:ATP binding"/>
    <property type="evidence" value="ECO:0007669"/>
    <property type="project" value="UniProtKB-UniRule"/>
</dbReference>
<dbReference type="InterPro" id="IPR027417">
    <property type="entry name" value="P-loop_NTPase"/>
</dbReference>
<reference evidence="9" key="1">
    <citation type="submission" date="2016-06" db="UniProtKB">
        <authorList>
            <consortium name="WormBaseParasite"/>
        </authorList>
    </citation>
    <scope>IDENTIFICATION</scope>
</reference>
<name>A0A183EDW4_9BILA</name>
<dbReference type="GO" id="GO:0007052">
    <property type="term" value="P:mitotic spindle organization"/>
    <property type="evidence" value="ECO:0007669"/>
    <property type="project" value="TreeGrafter"/>
</dbReference>
<dbReference type="OrthoDB" id="3176171at2759"/>
<reference evidence="7 8" key="2">
    <citation type="submission" date="2018-11" db="EMBL/GenBank/DDBJ databases">
        <authorList>
            <consortium name="Pathogen Informatics"/>
        </authorList>
    </citation>
    <scope>NUCLEOTIDE SEQUENCE [LARGE SCALE GENOMIC DNA]</scope>
</reference>
<dbReference type="GO" id="GO:0051231">
    <property type="term" value="P:spindle elongation"/>
    <property type="evidence" value="ECO:0007669"/>
    <property type="project" value="TreeGrafter"/>
</dbReference>
<feature type="binding site" evidence="5">
    <location>
        <begin position="56"/>
        <end position="63"/>
    </location>
    <ligand>
        <name>ATP</name>
        <dbReference type="ChEBI" id="CHEBI:30616"/>
    </ligand>
</feature>
<dbReference type="InterPro" id="IPR036961">
    <property type="entry name" value="Kinesin_motor_dom_sf"/>
</dbReference>
<keyword evidence="3 5" id="KW-0067">ATP-binding</keyword>